<keyword evidence="2" id="KW-1185">Reference proteome</keyword>
<evidence type="ECO:0000313" key="2">
    <source>
        <dbReference type="Proteomes" id="UP000828390"/>
    </source>
</evidence>
<accession>A0A9D4CXZ1</accession>
<gene>
    <name evidence="1" type="ORF">DPMN_040845</name>
</gene>
<protein>
    <recommendedName>
        <fullName evidence="3">Resolvase HTH domain-containing protein</fullName>
    </recommendedName>
</protein>
<reference evidence="1" key="2">
    <citation type="submission" date="2020-11" db="EMBL/GenBank/DDBJ databases">
        <authorList>
            <person name="McCartney M.A."/>
            <person name="Auch B."/>
            <person name="Kono T."/>
            <person name="Mallez S."/>
            <person name="Becker A."/>
            <person name="Gohl D.M."/>
            <person name="Silverstein K.A.T."/>
            <person name="Koren S."/>
            <person name="Bechman K.B."/>
            <person name="Herman A."/>
            <person name="Abrahante J.E."/>
            <person name="Garbe J."/>
        </authorList>
    </citation>
    <scope>NUCLEOTIDE SEQUENCE</scope>
    <source>
        <strain evidence="1">Duluth1</strain>
        <tissue evidence="1">Whole animal</tissue>
    </source>
</reference>
<dbReference type="AlphaFoldDB" id="A0A9D4CXZ1"/>
<proteinExistence type="predicted"/>
<comment type="caution">
    <text evidence="1">The sequence shown here is derived from an EMBL/GenBank/DDBJ whole genome shotgun (WGS) entry which is preliminary data.</text>
</comment>
<organism evidence="1 2">
    <name type="scientific">Dreissena polymorpha</name>
    <name type="common">Zebra mussel</name>
    <name type="synonym">Mytilus polymorpha</name>
    <dbReference type="NCBI Taxonomy" id="45954"/>
    <lineage>
        <taxon>Eukaryota</taxon>
        <taxon>Metazoa</taxon>
        <taxon>Spiralia</taxon>
        <taxon>Lophotrochozoa</taxon>
        <taxon>Mollusca</taxon>
        <taxon>Bivalvia</taxon>
        <taxon>Autobranchia</taxon>
        <taxon>Heteroconchia</taxon>
        <taxon>Euheterodonta</taxon>
        <taxon>Imparidentia</taxon>
        <taxon>Neoheterodontei</taxon>
        <taxon>Myida</taxon>
        <taxon>Dreissenoidea</taxon>
        <taxon>Dreissenidae</taxon>
        <taxon>Dreissena</taxon>
    </lineage>
</organism>
<dbReference type="Proteomes" id="UP000828390">
    <property type="component" value="Unassembled WGS sequence"/>
</dbReference>
<dbReference type="EMBL" id="JAIWYP010000011">
    <property type="protein sequence ID" value="KAH3734405.1"/>
    <property type="molecule type" value="Genomic_DNA"/>
</dbReference>
<evidence type="ECO:0008006" key="3">
    <source>
        <dbReference type="Google" id="ProtNLM"/>
    </source>
</evidence>
<evidence type="ECO:0000313" key="1">
    <source>
        <dbReference type="EMBL" id="KAH3734405.1"/>
    </source>
</evidence>
<name>A0A9D4CXZ1_DREPO</name>
<sequence length="117" mass="13562">MKLKTACVQFGSRKPPKSDSKAGLHYFTIPKEILDDMLDIGFTIKEISALFAISESTVYRRMTAYGPKKYNFTDVSDELLIETVMKLTKQYQRCGEKMLREILRLKNIRVNKFIDSD</sequence>
<reference evidence="1" key="1">
    <citation type="journal article" date="2019" name="bioRxiv">
        <title>The Genome of the Zebra Mussel, Dreissena polymorpha: A Resource for Invasive Species Research.</title>
        <authorList>
            <person name="McCartney M.A."/>
            <person name="Auch B."/>
            <person name="Kono T."/>
            <person name="Mallez S."/>
            <person name="Zhang Y."/>
            <person name="Obille A."/>
            <person name="Becker A."/>
            <person name="Abrahante J.E."/>
            <person name="Garbe J."/>
            <person name="Badalamenti J.P."/>
            <person name="Herman A."/>
            <person name="Mangelson H."/>
            <person name="Liachko I."/>
            <person name="Sullivan S."/>
            <person name="Sone E.D."/>
            <person name="Koren S."/>
            <person name="Silverstein K.A.T."/>
            <person name="Beckman K.B."/>
            <person name="Gohl D.M."/>
        </authorList>
    </citation>
    <scope>NUCLEOTIDE SEQUENCE</scope>
    <source>
        <strain evidence="1">Duluth1</strain>
        <tissue evidence="1">Whole animal</tissue>
    </source>
</reference>